<protein>
    <recommendedName>
        <fullName evidence="3">Abi family protein</fullName>
    </recommendedName>
</protein>
<dbReference type="Proteomes" id="UP000266701">
    <property type="component" value="Unassembled WGS sequence"/>
</dbReference>
<evidence type="ECO:0000313" key="2">
    <source>
        <dbReference type="Proteomes" id="UP000266701"/>
    </source>
</evidence>
<organism evidence="1 2">
    <name type="scientific">Vibrio cholerae</name>
    <dbReference type="NCBI Taxonomy" id="666"/>
    <lineage>
        <taxon>Bacteria</taxon>
        <taxon>Pseudomonadati</taxon>
        <taxon>Pseudomonadota</taxon>
        <taxon>Gammaproteobacteria</taxon>
        <taxon>Vibrionales</taxon>
        <taxon>Vibrionaceae</taxon>
        <taxon>Vibrio</taxon>
    </lineage>
</organism>
<sequence length="351" mass="41092">MAESQQAYPYNEVIEDTHKTRSEHIEIDLSSERLLPYFNDGKQDWYIAFNLYLYNARLSKAFLYPLHILEVTLRNKLHELFCSVFNDNWPNDPTFMAMLNQHSSNSLSKARQKVNNRSPEDIVAALSFDFWSNILFRSDYTEFWRTNYSKLNIDRPKFKQFKTRINEANDLRNRIAHHEPILRLNCSNLHTEILTAIQWCSFETYRWTKEHTTVPVVLRTKPAPTGNPQPLLGIKADNDFAIVQSTLTLDSMPEKAFIICEDKEIIITISDIGRYLLSKKDKNDLMIALQEHTLEMVIKSNQLSKNFIVCSQNESYVHTKKIFSKKRNGFIVVKDLNMDTLGVIQQPHRQL</sequence>
<gene>
    <name evidence="1" type="ORF">BC353_07575</name>
</gene>
<comment type="caution">
    <text evidence="1">The sequence shown here is derived from an EMBL/GenBank/DDBJ whole genome shotgun (WGS) entry which is preliminary data.</text>
</comment>
<reference evidence="1 2" key="1">
    <citation type="journal article" date="2017" name="Emerg. Infect. Dis.">
        <title>Carbapenemase VCC-1-Producing Vibrio cholerae in Coastal Waters of Germany.</title>
        <authorList>
            <person name="Hammerl J.A."/>
            <person name="Jackel C."/>
            <person name="Bortolaia V."/>
            <person name="Schwartz K."/>
            <person name="Bier N."/>
            <person name="Hendriksen R.S."/>
            <person name="Guerra B."/>
            <person name="Strauch E."/>
        </authorList>
    </citation>
    <scope>NUCLEOTIDE SEQUENCE [LARGE SCALE GENOMIC DNA]</scope>
    <source>
        <strain evidence="1 2">VN-2825</strain>
    </source>
</reference>
<accession>A0A395U5H6</accession>
<evidence type="ECO:0000313" key="1">
    <source>
        <dbReference type="EMBL" id="RGP91642.1"/>
    </source>
</evidence>
<dbReference type="AlphaFoldDB" id="A0A395U5H6"/>
<evidence type="ECO:0008006" key="3">
    <source>
        <dbReference type="Google" id="ProtNLM"/>
    </source>
</evidence>
<proteinExistence type="predicted"/>
<name>A0A395U5H6_VIBCL</name>
<dbReference type="EMBL" id="MCBA01000002">
    <property type="protein sequence ID" value="RGP91642.1"/>
    <property type="molecule type" value="Genomic_DNA"/>
</dbReference>